<evidence type="ECO:0000313" key="11">
    <source>
        <dbReference type="Proteomes" id="UP000694845"/>
    </source>
</evidence>
<sequence>MSTPKMSSLWNSFKGWSLKNKPDDSRPILASSPLEGESYKLEDVFYMEEEMQSMDPAGPGPCPETGIEEPVVPRRQRRSSFVAMDRRITLLWNDVWVQTKVKRRGKICEKICGRLEERPKVILRGVSGLARPGNLIAIMGASGAGKSTLMNVLTEHSLGSLEVRGQVSVSDSIKILPYMDEVSTYIQQEDVFVGSLTVREHLILQARLRMSRGISLERKLERVEDILEQLSLVKCADSRIGNPKTSGISAGERKRLSFASELLTNPPLLFCDEPTSGLDSYMSETLISMLRQLALEGHTILCTIHQPSSDIYSMFDRLILIADGRCAYQGDVDKAVAYFARLGYQSPDDYCPADFFIDTLSIRPGEEKNCHSRVDVLCNAFACSTESRVVQASIEEEIFQARTVYESNDDLPSRTRYRATCWQQVCLLLWRCAIDVLREPSLLKSYLVTSIGLGIFLGLLYLNQPYNQSSIQNINGFLFLIVVQISTTTPARIAAVIPNEVPLVSREHRSGMYSTTWYFLARFSIEIVTHVSQSLVVFGIAYYMIGLNRNILSFLVAMGTTALMAVTSVSFGVFLSVVSPTSEIALNLMIPIFFLFTLFGGFYMNPLTTPVYFIWVRFVSWYPAVYGMLQVNQWVTIQTLDCELNCTQPCLENGQQVLSKYGYEEENFVLDLSLVSLMSLGYFLLGGLVVRMRLRKEK</sequence>
<evidence type="ECO:0000256" key="2">
    <source>
        <dbReference type="ARBA" id="ARBA00005814"/>
    </source>
</evidence>
<feature type="transmembrane region" description="Helical" evidence="9">
    <location>
        <begin position="474"/>
        <end position="497"/>
    </location>
</feature>
<feature type="domain" description="ABC transporter" evidence="10">
    <location>
        <begin position="95"/>
        <end position="348"/>
    </location>
</feature>
<feature type="transmembrane region" description="Helical" evidence="9">
    <location>
        <begin position="611"/>
        <end position="629"/>
    </location>
</feature>
<keyword evidence="11" id="KW-1185">Reference proteome</keyword>
<dbReference type="OMA" id="HRVIYLA"/>
<feature type="transmembrane region" description="Helical" evidence="9">
    <location>
        <begin position="442"/>
        <end position="462"/>
    </location>
</feature>
<keyword evidence="6" id="KW-0067">ATP-binding</keyword>
<reference evidence="12" key="1">
    <citation type="submission" date="2025-08" db="UniProtKB">
        <authorList>
            <consortium name="RefSeq"/>
        </authorList>
    </citation>
    <scope>IDENTIFICATION</scope>
</reference>
<keyword evidence="3" id="KW-0813">Transport</keyword>
<comment type="similarity">
    <text evidence="2">Belongs to the ABC transporter superfamily. ABCG family. Eye pigment precursor importer (TC 3.A.1.204) subfamily.</text>
</comment>
<proteinExistence type="inferred from homology"/>
<name>A0A8B7XLD1_ACAPL</name>
<feature type="transmembrane region" description="Helical" evidence="9">
    <location>
        <begin position="517"/>
        <end position="545"/>
    </location>
</feature>
<dbReference type="Pfam" id="PF19055">
    <property type="entry name" value="ABC2_membrane_7"/>
    <property type="match status" value="1"/>
</dbReference>
<accession>A0A8B7XLD1</accession>
<evidence type="ECO:0000259" key="10">
    <source>
        <dbReference type="PROSITE" id="PS50893"/>
    </source>
</evidence>
<dbReference type="InterPro" id="IPR003439">
    <property type="entry name" value="ABC_transporter-like_ATP-bd"/>
</dbReference>
<organism evidence="11 12">
    <name type="scientific">Acanthaster planci</name>
    <name type="common">Crown-of-thorns starfish</name>
    <dbReference type="NCBI Taxonomy" id="133434"/>
    <lineage>
        <taxon>Eukaryota</taxon>
        <taxon>Metazoa</taxon>
        <taxon>Echinodermata</taxon>
        <taxon>Eleutherozoa</taxon>
        <taxon>Asterozoa</taxon>
        <taxon>Asteroidea</taxon>
        <taxon>Valvatacea</taxon>
        <taxon>Valvatida</taxon>
        <taxon>Acanthasteridae</taxon>
        <taxon>Acanthaster</taxon>
    </lineage>
</organism>
<protein>
    <submittedName>
        <fullName evidence="12">Protein white-like isoform X1</fullName>
    </submittedName>
</protein>
<evidence type="ECO:0000313" key="12">
    <source>
        <dbReference type="RefSeq" id="XP_022081623.1"/>
    </source>
</evidence>
<dbReference type="PANTHER" id="PTHR48041">
    <property type="entry name" value="ABC TRANSPORTER G FAMILY MEMBER 28"/>
    <property type="match status" value="1"/>
</dbReference>
<dbReference type="PROSITE" id="PS00211">
    <property type="entry name" value="ABC_TRANSPORTER_1"/>
    <property type="match status" value="1"/>
</dbReference>
<dbReference type="GO" id="GO:0140359">
    <property type="term" value="F:ABC-type transporter activity"/>
    <property type="evidence" value="ECO:0007669"/>
    <property type="project" value="InterPro"/>
</dbReference>
<dbReference type="InterPro" id="IPR003593">
    <property type="entry name" value="AAA+_ATPase"/>
</dbReference>
<feature type="transmembrane region" description="Helical" evidence="9">
    <location>
        <begin position="668"/>
        <end position="690"/>
    </location>
</feature>
<dbReference type="Pfam" id="PF01061">
    <property type="entry name" value="ABC2_membrane"/>
    <property type="match status" value="1"/>
</dbReference>
<evidence type="ECO:0000256" key="1">
    <source>
        <dbReference type="ARBA" id="ARBA00004141"/>
    </source>
</evidence>
<dbReference type="PANTHER" id="PTHR48041:SF139">
    <property type="entry name" value="PROTEIN SCARLET"/>
    <property type="match status" value="1"/>
</dbReference>
<keyword evidence="5" id="KW-0547">Nucleotide-binding</keyword>
<dbReference type="Gene3D" id="3.40.50.300">
    <property type="entry name" value="P-loop containing nucleotide triphosphate hydrolases"/>
    <property type="match status" value="1"/>
</dbReference>
<dbReference type="GO" id="GO:0016887">
    <property type="term" value="F:ATP hydrolysis activity"/>
    <property type="evidence" value="ECO:0007669"/>
    <property type="project" value="InterPro"/>
</dbReference>
<dbReference type="RefSeq" id="XP_022081623.1">
    <property type="nucleotide sequence ID" value="XM_022225931.1"/>
</dbReference>
<comment type="subcellular location">
    <subcellularLocation>
        <location evidence="1">Membrane</location>
        <topology evidence="1">Multi-pass membrane protein</topology>
    </subcellularLocation>
</comment>
<feature type="transmembrane region" description="Helical" evidence="9">
    <location>
        <begin position="552"/>
        <end position="578"/>
    </location>
</feature>
<dbReference type="Pfam" id="PF00005">
    <property type="entry name" value="ABC_tran"/>
    <property type="match status" value="1"/>
</dbReference>
<dbReference type="InterPro" id="IPR043926">
    <property type="entry name" value="ABCG_dom"/>
</dbReference>
<evidence type="ECO:0000256" key="4">
    <source>
        <dbReference type="ARBA" id="ARBA00022692"/>
    </source>
</evidence>
<dbReference type="PROSITE" id="PS50893">
    <property type="entry name" value="ABC_TRANSPORTER_2"/>
    <property type="match status" value="1"/>
</dbReference>
<keyword evidence="8 9" id="KW-0472">Membrane</keyword>
<dbReference type="GO" id="GO:0005524">
    <property type="term" value="F:ATP binding"/>
    <property type="evidence" value="ECO:0007669"/>
    <property type="project" value="UniProtKB-KW"/>
</dbReference>
<dbReference type="SUPFAM" id="SSF52540">
    <property type="entry name" value="P-loop containing nucleoside triphosphate hydrolases"/>
    <property type="match status" value="1"/>
</dbReference>
<evidence type="ECO:0000256" key="3">
    <source>
        <dbReference type="ARBA" id="ARBA00022448"/>
    </source>
</evidence>
<dbReference type="SMART" id="SM00382">
    <property type="entry name" value="AAA"/>
    <property type="match status" value="1"/>
</dbReference>
<dbReference type="GO" id="GO:0005886">
    <property type="term" value="C:plasma membrane"/>
    <property type="evidence" value="ECO:0007669"/>
    <property type="project" value="TreeGrafter"/>
</dbReference>
<evidence type="ECO:0000256" key="9">
    <source>
        <dbReference type="SAM" id="Phobius"/>
    </source>
</evidence>
<dbReference type="InterPro" id="IPR013525">
    <property type="entry name" value="ABC2_TM"/>
</dbReference>
<dbReference type="InterPro" id="IPR017871">
    <property type="entry name" value="ABC_transporter-like_CS"/>
</dbReference>
<evidence type="ECO:0000256" key="5">
    <source>
        <dbReference type="ARBA" id="ARBA00022741"/>
    </source>
</evidence>
<gene>
    <name evidence="12" type="primary">LOC110974356</name>
</gene>
<dbReference type="InterPro" id="IPR050352">
    <property type="entry name" value="ABCG_transporters"/>
</dbReference>
<dbReference type="AlphaFoldDB" id="A0A8B7XLD1"/>
<dbReference type="GeneID" id="110974356"/>
<dbReference type="Proteomes" id="UP000694845">
    <property type="component" value="Unplaced"/>
</dbReference>
<dbReference type="InterPro" id="IPR027417">
    <property type="entry name" value="P-loop_NTPase"/>
</dbReference>
<evidence type="ECO:0000256" key="6">
    <source>
        <dbReference type="ARBA" id="ARBA00022840"/>
    </source>
</evidence>
<keyword evidence="4 9" id="KW-0812">Transmembrane</keyword>
<dbReference type="OrthoDB" id="66620at2759"/>
<evidence type="ECO:0000256" key="7">
    <source>
        <dbReference type="ARBA" id="ARBA00022989"/>
    </source>
</evidence>
<feature type="transmembrane region" description="Helical" evidence="9">
    <location>
        <begin position="584"/>
        <end position="604"/>
    </location>
</feature>
<keyword evidence="7 9" id="KW-1133">Transmembrane helix</keyword>
<evidence type="ECO:0000256" key="8">
    <source>
        <dbReference type="ARBA" id="ARBA00023136"/>
    </source>
</evidence>
<dbReference type="KEGG" id="aplc:110974356"/>